<dbReference type="OrthoDB" id="5460483at2"/>
<dbReference type="Pfam" id="PF00939">
    <property type="entry name" value="Na_sulph_symp"/>
    <property type="match status" value="1"/>
</dbReference>
<dbReference type="Proteomes" id="UP000233293">
    <property type="component" value="Unassembled WGS sequence"/>
</dbReference>
<evidence type="ECO:0000256" key="6">
    <source>
        <dbReference type="SAM" id="Phobius"/>
    </source>
</evidence>
<dbReference type="InterPro" id="IPR001898">
    <property type="entry name" value="SLC13A/DASS"/>
</dbReference>
<dbReference type="InterPro" id="IPR030676">
    <property type="entry name" value="CitT-rel"/>
</dbReference>
<evidence type="ECO:0000313" key="7">
    <source>
        <dbReference type="EMBL" id="PKU24546.1"/>
    </source>
</evidence>
<feature type="transmembrane region" description="Helical" evidence="6">
    <location>
        <begin position="17"/>
        <end position="38"/>
    </location>
</feature>
<feature type="transmembrane region" description="Helical" evidence="6">
    <location>
        <begin position="382"/>
        <end position="402"/>
    </location>
</feature>
<keyword evidence="5 6" id="KW-0472">Membrane</keyword>
<dbReference type="NCBIfam" id="TIGR00785">
    <property type="entry name" value="dass"/>
    <property type="match status" value="1"/>
</dbReference>
<evidence type="ECO:0000256" key="2">
    <source>
        <dbReference type="ARBA" id="ARBA00007349"/>
    </source>
</evidence>
<keyword evidence="4 6" id="KW-1133">Transmembrane helix</keyword>
<sequence length="477" mass="50340">MAEIASPVGAVFTRQNIGIPLALIGSAAVLAFGTPAGLSPEGHKALALFVGIFILFLTEAIPLAITGLLVVPAGALLGLGSVGGLLAGFASSSIYMIVGAYILAIAMVKTKLAERITYGILANTGCSPLRITLGLTLSNIALAFLVPSSTARTAILFPVCLSIINLFESEKRSNFAINVLLNLAFTNATIGAGILTATVPNPVTVEFIVKAGGPLITYSDWFLYGFPPALLMTFATWWVLLRMYPPEPIDDARAGAVIAEGLRALGPTTHAEWRTLAVFVAVVFFWATQAWTRLDTTLVCLAGACLLFLPKIGVIDWSDANKGVSWQLVLICGGGFSLGDVLMKTGATKWLAMSIFNLLGLSSVSPIFLIIIIMVILAYMHFIFVGTTVMATALMPLVIGIAETAGVHPLVLLLPAGMIIGGYPLVMFYSTLPNIIVYGSGKLRASDFIIPGCVLCLLACLVYAACAASYWRMLGLF</sequence>
<dbReference type="GO" id="GO:0005886">
    <property type="term" value="C:plasma membrane"/>
    <property type="evidence" value="ECO:0007669"/>
    <property type="project" value="TreeGrafter"/>
</dbReference>
<dbReference type="GO" id="GO:1905039">
    <property type="term" value="P:carboxylic acid transmembrane transport"/>
    <property type="evidence" value="ECO:0007669"/>
    <property type="project" value="UniProtKB-ARBA"/>
</dbReference>
<feature type="transmembrane region" description="Helical" evidence="6">
    <location>
        <begin position="221"/>
        <end position="241"/>
    </location>
</feature>
<gene>
    <name evidence="7" type="ORF">CWS72_10620</name>
</gene>
<dbReference type="PANTHER" id="PTHR10283">
    <property type="entry name" value="SOLUTE CARRIER FAMILY 13 MEMBER"/>
    <property type="match status" value="1"/>
</dbReference>
<dbReference type="PIRSF" id="PIRSF002457">
    <property type="entry name" value="DASS"/>
    <property type="match status" value="1"/>
</dbReference>
<name>A0A2N3PVV6_9PROT</name>
<proteinExistence type="inferred from homology"/>
<reference evidence="8" key="1">
    <citation type="submission" date="2017-12" db="EMBL/GenBank/DDBJ databases">
        <title>Draft genome sequence of Telmatospirillum siberiense 26-4b1T, an acidotolerant peatland alphaproteobacterium potentially involved in sulfur cycling.</title>
        <authorList>
            <person name="Hausmann B."/>
            <person name="Pjevac P."/>
            <person name="Schreck K."/>
            <person name="Herbold C.W."/>
            <person name="Daims H."/>
            <person name="Wagner M."/>
            <person name="Pester M."/>
            <person name="Loy A."/>
        </authorList>
    </citation>
    <scope>NUCLEOTIDE SEQUENCE [LARGE SCALE GENOMIC DNA]</scope>
    <source>
        <strain evidence="8">26-4b1</strain>
    </source>
</reference>
<comment type="caution">
    <text evidence="7">The sequence shown here is derived from an EMBL/GenBank/DDBJ whole genome shotgun (WGS) entry which is preliminary data.</text>
</comment>
<evidence type="ECO:0000256" key="1">
    <source>
        <dbReference type="ARBA" id="ARBA00004141"/>
    </source>
</evidence>
<dbReference type="PANTHER" id="PTHR10283:SF82">
    <property type="entry name" value="SOLUTE CARRIER FAMILY 13 MEMBER 2"/>
    <property type="match status" value="1"/>
</dbReference>
<comment type="subcellular location">
    <subcellularLocation>
        <location evidence="1">Membrane</location>
        <topology evidence="1">Multi-pass membrane protein</topology>
    </subcellularLocation>
</comment>
<dbReference type="GO" id="GO:0008514">
    <property type="term" value="F:organic anion transmembrane transporter activity"/>
    <property type="evidence" value="ECO:0007669"/>
    <property type="project" value="UniProtKB-ARBA"/>
</dbReference>
<feature type="transmembrane region" description="Helical" evidence="6">
    <location>
        <begin position="324"/>
        <end position="343"/>
    </location>
</feature>
<dbReference type="RefSeq" id="WP_101250582.1">
    <property type="nucleotide sequence ID" value="NZ_PIUM01000010.1"/>
</dbReference>
<feature type="transmembrane region" description="Helical" evidence="6">
    <location>
        <begin position="179"/>
        <end position="201"/>
    </location>
</feature>
<feature type="transmembrane region" description="Helical" evidence="6">
    <location>
        <begin position="85"/>
        <end position="108"/>
    </location>
</feature>
<feature type="transmembrane region" description="Helical" evidence="6">
    <location>
        <begin position="355"/>
        <end position="376"/>
    </location>
</feature>
<evidence type="ECO:0000256" key="4">
    <source>
        <dbReference type="ARBA" id="ARBA00022989"/>
    </source>
</evidence>
<protein>
    <submittedName>
        <fullName evidence="7">Anion transporter</fullName>
    </submittedName>
</protein>
<feature type="transmembrane region" description="Helical" evidence="6">
    <location>
        <begin position="409"/>
        <end position="429"/>
    </location>
</feature>
<feature type="transmembrane region" description="Helical" evidence="6">
    <location>
        <begin position="120"/>
        <end position="144"/>
    </location>
</feature>
<dbReference type="EMBL" id="PIUM01000010">
    <property type="protein sequence ID" value="PKU24546.1"/>
    <property type="molecule type" value="Genomic_DNA"/>
</dbReference>
<feature type="transmembrane region" description="Helical" evidence="6">
    <location>
        <begin position="449"/>
        <end position="471"/>
    </location>
</feature>
<feature type="transmembrane region" description="Helical" evidence="6">
    <location>
        <begin position="45"/>
        <end position="65"/>
    </location>
</feature>
<dbReference type="AlphaFoldDB" id="A0A2N3PVV6"/>
<evidence type="ECO:0000256" key="3">
    <source>
        <dbReference type="ARBA" id="ARBA00022692"/>
    </source>
</evidence>
<evidence type="ECO:0000256" key="5">
    <source>
        <dbReference type="ARBA" id="ARBA00023136"/>
    </source>
</evidence>
<comment type="similarity">
    <text evidence="2">Belongs to the SLC13A/DASS transporter (TC 2.A.47) family. DIT1 subfamily.</text>
</comment>
<feature type="transmembrane region" description="Helical" evidence="6">
    <location>
        <begin position="150"/>
        <end position="167"/>
    </location>
</feature>
<evidence type="ECO:0000313" key="8">
    <source>
        <dbReference type="Proteomes" id="UP000233293"/>
    </source>
</evidence>
<organism evidence="7 8">
    <name type="scientific">Telmatospirillum siberiense</name>
    <dbReference type="NCBI Taxonomy" id="382514"/>
    <lineage>
        <taxon>Bacteria</taxon>
        <taxon>Pseudomonadati</taxon>
        <taxon>Pseudomonadota</taxon>
        <taxon>Alphaproteobacteria</taxon>
        <taxon>Rhodospirillales</taxon>
        <taxon>Rhodospirillaceae</taxon>
        <taxon>Telmatospirillum</taxon>
    </lineage>
</organism>
<keyword evidence="3 6" id="KW-0812">Transmembrane</keyword>
<keyword evidence="8" id="KW-1185">Reference proteome</keyword>
<accession>A0A2N3PVV6</accession>